<proteinExistence type="evidence at transcript level"/>
<accession>A0A131XC70</accession>
<dbReference type="EMBL" id="GEFH01003798">
    <property type="protein sequence ID" value="JAP64783.1"/>
    <property type="molecule type" value="mRNA"/>
</dbReference>
<dbReference type="AlphaFoldDB" id="A0A131XC70"/>
<dbReference type="GO" id="GO:0004519">
    <property type="term" value="F:endonuclease activity"/>
    <property type="evidence" value="ECO:0007669"/>
    <property type="project" value="UniProtKB-KW"/>
</dbReference>
<evidence type="ECO:0000256" key="5">
    <source>
        <dbReference type="ARBA" id="ARBA00022759"/>
    </source>
</evidence>
<dbReference type="InterPro" id="IPR016432">
    <property type="entry name" value="RNP4"/>
</dbReference>
<evidence type="ECO:0000256" key="2">
    <source>
        <dbReference type="ARBA" id="ARBA00022694"/>
    </source>
</evidence>
<dbReference type="GO" id="GO:0016787">
    <property type="term" value="F:hydrolase activity"/>
    <property type="evidence" value="ECO:0007669"/>
    <property type="project" value="UniProtKB-KW"/>
</dbReference>
<organism evidence="9">
    <name type="scientific">Hyalomma excavatum</name>
    <dbReference type="NCBI Taxonomy" id="257692"/>
    <lineage>
        <taxon>Eukaryota</taxon>
        <taxon>Metazoa</taxon>
        <taxon>Ecdysozoa</taxon>
        <taxon>Arthropoda</taxon>
        <taxon>Chelicerata</taxon>
        <taxon>Arachnida</taxon>
        <taxon>Acari</taxon>
        <taxon>Parasitiformes</taxon>
        <taxon>Ixodida</taxon>
        <taxon>Ixodoidea</taxon>
        <taxon>Ixodidae</taxon>
        <taxon>Hyalomminae</taxon>
        <taxon>Hyalomma</taxon>
    </lineage>
</organism>
<evidence type="ECO:0000313" key="9">
    <source>
        <dbReference type="EMBL" id="JAP64783.1"/>
    </source>
</evidence>
<keyword evidence="6" id="KW-0378">Hydrolase</keyword>
<keyword evidence="4" id="KW-0479">Metal-binding</keyword>
<evidence type="ECO:0000256" key="8">
    <source>
        <dbReference type="ARBA" id="ARBA00038402"/>
    </source>
</evidence>
<comment type="similarity">
    <text evidence="8">Belongs to the eukaryotic/archaeal RNase P protein component 4 family.</text>
</comment>
<dbReference type="HAMAP" id="MF_00757">
    <property type="entry name" value="RNase_P_4"/>
    <property type="match status" value="1"/>
</dbReference>
<evidence type="ECO:0000256" key="6">
    <source>
        <dbReference type="ARBA" id="ARBA00022801"/>
    </source>
</evidence>
<keyword evidence="7" id="KW-0862">Zinc</keyword>
<dbReference type="GO" id="GO:0046872">
    <property type="term" value="F:metal ion binding"/>
    <property type="evidence" value="ECO:0007669"/>
    <property type="project" value="UniProtKB-KW"/>
</dbReference>
<evidence type="ECO:0000256" key="3">
    <source>
        <dbReference type="ARBA" id="ARBA00022722"/>
    </source>
</evidence>
<dbReference type="GO" id="GO:0001682">
    <property type="term" value="P:tRNA 5'-leader removal"/>
    <property type="evidence" value="ECO:0007669"/>
    <property type="project" value="InterPro"/>
</dbReference>
<dbReference type="Pfam" id="PF04032">
    <property type="entry name" value="Rpr2"/>
    <property type="match status" value="1"/>
</dbReference>
<sequence length="154" mass="16861">MSLVKGGDAFHRMNFLYQAANKVLEQDTSTGNLASFYGHVLHMISRRVQAKLDPSIKRSLCKKCSVLLYPGVTCTERLRTSSGRGQRLVVTCLRCGAIKRFPTRRGYQLWYDKAEALGNQAVPAVKESAPKGSATSTDKEALLDSVVPRAGATN</sequence>
<keyword evidence="2" id="KW-0819">tRNA processing</keyword>
<reference evidence="9" key="1">
    <citation type="journal article" date="2017" name="Ticks Tick Borne Dis.">
        <title>An insight into the sialome of Hyalomma excavatum.</title>
        <authorList>
            <person name="Ribeiro J.M."/>
            <person name="Slovak M."/>
            <person name="Francischetti I.M."/>
        </authorList>
    </citation>
    <scope>NUCLEOTIDE SEQUENCE</scope>
    <source>
        <strain evidence="9">Samish</strain>
        <tissue evidence="9">Salivary glands</tissue>
    </source>
</reference>
<dbReference type="InterPro" id="IPR007175">
    <property type="entry name" value="Rpr2/Snm1/Rpp21"/>
</dbReference>
<dbReference type="PANTHER" id="PTHR14742">
    <property type="entry name" value="RIBONUCLEASE P SUBUNIT P21"/>
    <property type="match status" value="1"/>
</dbReference>
<evidence type="ECO:0000256" key="4">
    <source>
        <dbReference type="ARBA" id="ARBA00022723"/>
    </source>
</evidence>
<evidence type="ECO:0000256" key="7">
    <source>
        <dbReference type="ARBA" id="ARBA00022833"/>
    </source>
</evidence>
<keyword evidence="1" id="KW-0963">Cytoplasm</keyword>
<evidence type="ECO:0000256" key="1">
    <source>
        <dbReference type="ARBA" id="ARBA00022490"/>
    </source>
</evidence>
<dbReference type="PANTHER" id="PTHR14742:SF0">
    <property type="entry name" value="RIBONUCLEASE P PROTEIN SUBUNIT P21"/>
    <property type="match status" value="1"/>
</dbReference>
<protein>
    <submittedName>
        <fullName evidence="9">Putative ribonuclease p 21 subunit</fullName>
    </submittedName>
</protein>
<keyword evidence="3" id="KW-0540">Nuclease</keyword>
<name>A0A131XC70_9ACAR</name>
<dbReference type="GO" id="GO:0005655">
    <property type="term" value="C:nucleolar ribonuclease P complex"/>
    <property type="evidence" value="ECO:0007669"/>
    <property type="project" value="TreeGrafter"/>
</dbReference>
<keyword evidence="5" id="KW-0255">Endonuclease</keyword>
<dbReference type="Gene3D" id="6.20.50.20">
    <property type="match status" value="1"/>
</dbReference>